<dbReference type="GO" id="GO:0016740">
    <property type="term" value="F:transferase activity"/>
    <property type="evidence" value="ECO:0007669"/>
    <property type="project" value="UniProtKB-KW"/>
</dbReference>
<gene>
    <name evidence="1" type="ORF">DMB65_10895</name>
</gene>
<accession>A0A2V4BP58</accession>
<evidence type="ECO:0000313" key="2">
    <source>
        <dbReference type="Proteomes" id="UP000247903"/>
    </source>
</evidence>
<keyword evidence="2" id="KW-1185">Reference proteome</keyword>
<dbReference type="EMBL" id="QJHK01000008">
    <property type="protein sequence ID" value="PXY40735.1"/>
    <property type="molecule type" value="Genomic_DNA"/>
</dbReference>
<dbReference type="Proteomes" id="UP000247903">
    <property type="component" value="Unassembled WGS sequence"/>
</dbReference>
<reference evidence="1 2" key="1">
    <citation type="submission" date="2018-05" db="EMBL/GenBank/DDBJ databases">
        <title>Flavobacterium sp. strain IMCC34759, incomplete genome.</title>
        <authorList>
            <person name="Joung Y."/>
            <person name="Cho J."/>
        </authorList>
    </citation>
    <scope>NUCLEOTIDE SEQUENCE [LARGE SCALE GENOMIC DNA]</scope>
    <source>
        <strain evidence="1 2">IMCC34759</strain>
    </source>
</reference>
<dbReference type="AlphaFoldDB" id="A0A2V4BP58"/>
<evidence type="ECO:0000313" key="1">
    <source>
        <dbReference type="EMBL" id="PXY40735.1"/>
    </source>
</evidence>
<name>A0A2V4BP58_9FLAO</name>
<organism evidence="1 2">
    <name type="scientific">Flavobacterium cheongpyeongense</name>
    <dbReference type="NCBI Taxonomy" id="2212651"/>
    <lineage>
        <taxon>Bacteria</taxon>
        <taxon>Pseudomonadati</taxon>
        <taxon>Bacteroidota</taxon>
        <taxon>Flavobacteriia</taxon>
        <taxon>Flavobacteriales</taxon>
        <taxon>Flavobacteriaceae</taxon>
        <taxon>Flavobacterium</taxon>
    </lineage>
</organism>
<sequence>MKLKLNDFILRKYNQTRVVLLNRYSNDDTKVTKAKYFSKNNRILNLETPKEFMEKIQWLKLYHYKEEYGQYVDKFDVRSFVETKIGKEYLNEIIGVYNTVDEIDFENLPKQYVIKGTHGSGYNLIVKNALLINKESERNKLSKFLRSNYYNKYRETIYKNIKPRLLIEKYISNCDEGLIDYKFYCFHGQPKYILVKKVENGKEKKCFYNLNWKKIIINDSDENWLESEIQKPANFNEMLNIASVLSDQFIFIRVDLYSIDDKILFGELTFFPTGGHKRFPIECLNIEMGNLIKLPV</sequence>
<keyword evidence="1" id="KW-0808">Transferase</keyword>
<proteinExistence type="predicted"/>
<protein>
    <submittedName>
        <fullName evidence="1">Glycosyltransferase</fullName>
    </submittedName>
</protein>
<dbReference type="Pfam" id="PF14305">
    <property type="entry name" value="ATPgrasp_TupA"/>
    <property type="match status" value="1"/>
</dbReference>
<comment type="caution">
    <text evidence="1">The sequence shown here is derived from an EMBL/GenBank/DDBJ whole genome shotgun (WGS) entry which is preliminary data.</text>
</comment>
<dbReference type="InterPro" id="IPR029465">
    <property type="entry name" value="ATPgrasp_TupA"/>
</dbReference>